<protein>
    <submittedName>
        <fullName evidence="1">Uncharacterized protein</fullName>
    </submittedName>
</protein>
<organism evidence="1">
    <name type="scientific">bioreactor metagenome</name>
    <dbReference type="NCBI Taxonomy" id="1076179"/>
    <lineage>
        <taxon>unclassified sequences</taxon>
        <taxon>metagenomes</taxon>
        <taxon>ecological metagenomes</taxon>
    </lineage>
</organism>
<name>A0A645BY01_9ZZZZ</name>
<dbReference type="EMBL" id="VSSQ01023338">
    <property type="protein sequence ID" value="MPM70202.1"/>
    <property type="molecule type" value="Genomic_DNA"/>
</dbReference>
<sequence length="45" mass="4792">MVAVFMVIGARAGTKLAIKKGAKIIKPIFVTMSLAVALKMLLSIF</sequence>
<evidence type="ECO:0000313" key="1">
    <source>
        <dbReference type="EMBL" id="MPM70202.1"/>
    </source>
</evidence>
<accession>A0A645BY01</accession>
<proteinExistence type="predicted"/>
<comment type="caution">
    <text evidence="1">The sequence shown here is derived from an EMBL/GenBank/DDBJ whole genome shotgun (WGS) entry which is preliminary data.</text>
</comment>
<gene>
    <name evidence="1" type="ORF">SDC9_117155</name>
</gene>
<dbReference type="AlphaFoldDB" id="A0A645BY01"/>
<reference evidence="1" key="1">
    <citation type="submission" date="2019-08" db="EMBL/GenBank/DDBJ databases">
        <authorList>
            <person name="Kucharzyk K."/>
            <person name="Murdoch R.W."/>
            <person name="Higgins S."/>
            <person name="Loffler F."/>
        </authorList>
    </citation>
    <scope>NUCLEOTIDE SEQUENCE</scope>
</reference>